<feature type="region of interest" description="Disordered" evidence="1">
    <location>
        <begin position="124"/>
        <end position="145"/>
    </location>
</feature>
<evidence type="ECO:0000313" key="4">
    <source>
        <dbReference type="Proteomes" id="UP000069902"/>
    </source>
</evidence>
<accession>A0A0U5JG78</accession>
<dbReference type="InterPro" id="IPR025738">
    <property type="entry name" value="BatD"/>
</dbReference>
<feature type="compositionally biased region" description="Polar residues" evidence="1">
    <location>
        <begin position="128"/>
        <end position="145"/>
    </location>
</feature>
<dbReference type="EMBL" id="LN879502">
    <property type="protein sequence ID" value="CUI17882.1"/>
    <property type="molecule type" value="Genomic_DNA"/>
</dbReference>
<dbReference type="AlphaFoldDB" id="A0A0U5JG78"/>
<organism evidence="3 4">
    <name type="scientific">Candidatus Protochlamydia naegleriophila</name>
    <dbReference type="NCBI Taxonomy" id="389348"/>
    <lineage>
        <taxon>Bacteria</taxon>
        <taxon>Pseudomonadati</taxon>
        <taxon>Chlamydiota</taxon>
        <taxon>Chlamydiia</taxon>
        <taxon>Parachlamydiales</taxon>
        <taxon>Parachlamydiaceae</taxon>
        <taxon>Candidatus Protochlamydia</taxon>
    </lineage>
</organism>
<dbReference type="PANTHER" id="PTHR40940">
    <property type="entry name" value="PROTEIN BATD-RELATED"/>
    <property type="match status" value="1"/>
</dbReference>
<feature type="chain" id="PRO_5006860462" description="Protein BatD" evidence="2">
    <location>
        <begin position="24"/>
        <end position="584"/>
    </location>
</feature>
<dbReference type="STRING" id="389348.PNK_2284"/>
<name>A0A0U5JG78_9BACT</name>
<evidence type="ECO:0008006" key="5">
    <source>
        <dbReference type="Google" id="ProtNLM"/>
    </source>
</evidence>
<keyword evidence="2" id="KW-0732">Signal</keyword>
<dbReference type="PATRIC" id="fig|389348.3.peg.2565"/>
<evidence type="ECO:0000313" key="3">
    <source>
        <dbReference type="EMBL" id="CUI17882.1"/>
    </source>
</evidence>
<reference evidence="4" key="1">
    <citation type="submission" date="2015-09" db="EMBL/GenBank/DDBJ databases">
        <authorList>
            <person name="Bertelli C."/>
        </authorList>
    </citation>
    <scope>NUCLEOTIDE SEQUENCE [LARGE SCALE GENOMIC DNA]</scope>
    <source>
        <strain evidence="4">KNic</strain>
    </source>
</reference>
<sequence>MVTRLLYAVLWMLLALTSSHAAAAQVEAAIEQASSLENQPIEGTLTITHDSQEAVDPSAFFMDGQPLTASLLQSSTMPSGLQKTAVSIYRFTLPAQPKGLYVLPSITVKVGNQTLQSTPSAYEVHSTPAANPKSSPAVTPSAQAVSTTPKRAPPLIFRLESKVEGPSTLYPGQRTELFYRISYNRSVDLTESTLPFIHATPFKKVGDARIKDYQNGDVTVQEIVQEIEASQTGSFTLGPSKIAGYAYQINMFGKKAYQEPLLQADSPAVQVEVKPFPAEGRPGSFNGALGQIRVALKMLTPSKLRLGDKVELEMSISGVSNLAELRLPDFHCQPGFSGFFQFSDLPPTGELKNDVKLFRIELNPISTFVQAVPSFELASFDPATVRYVAQKTPLIPLSLQSPPLNDSPPQDLALPVEDLNEKLLWNPADWPLPPLEIKGVPPLGAHLTQSLLQTPWVLLILPFGCGWLWLQWHLKRKFSKRPRLLKKQSDSLLEKAIKDKKLPAQQVVQLIEKASWWKIWEEGILPLKQISLEHLPKQGPLGDLRAFIVYLQSLQYSPHQDFAVPDLLHRAQQLFSTNFNRSEP</sequence>
<keyword evidence="4" id="KW-1185">Reference proteome</keyword>
<dbReference type="InParanoid" id="A0A0U5JG78"/>
<evidence type="ECO:0000256" key="1">
    <source>
        <dbReference type="SAM" id="MobiDB-lite"/>
    </source>
</evidence>
<dbReference type="Proteomes" id="UP000069902">
    <property type="component" value="Chromosome cPNK"/>
</dbReference>
<dbReference type="KEGG" id="pnl:PNK_2284"/>
<dbReference type="RefSeq" id="WP_059062121.1">
    <property type="nucleotide sequence ID" value="NZ_LN879502.1"/>
</dbReference>
<gene>
    <name evidence="3" type="ORF">PNK_2284</name>
</gene>
<feature type="signal peptide" evidence="2">
    <location>
        <begin position="1"/>
        <end position="23"/>
    </location>
</feature>
<proteinExistence type="predicted"/>
<protein>
    <recommendedName>
        <fullName evidence="5">Protein BatD</fullName>
    </recommendedName>
</protein>
<evidence type="ECO:0000256" key="2">
    <source>
        <dbReference type="SAM" id="SignalP"/>
    </source>
</evidence>
<dbReference type="PANTHER" id="PTHR40940:SF2">
    <property type="entry name" value="BATD"/>
    <property type="match status" value="1"/>
</dbReference>